<gene>
    <name evidence="1" type="ORF">H2198_001014</name>
</gene>
<comment type="caution">
    <text evidence="1">The sequence shown here is derived from an EMBL/GenBank/DDBJ whole genome shotgun (WGS) entry which is preliminary data.</text>
</comment>
<dbReference type="Proteomes" id="UP001172386">
    <property type="component" value="Unassembled WGS sequence"/>
</dbReference>
<evidence type="ECO:0000313" key="2">
    <source>
        <dbReference type="Proteomes" id="UP001172386"/>
    </source>
</evidence>
<accession>A0ACC3AIL5</accession>
<sequence>MESSISENLSTLEKLPVELIQQVFFLALEINMPRASRHLQQVLSTEPIFRALIAFAYFDDDGGSPVETKHFLPAEYRTLNSMEKVRLQQGILSCRWCTYYRIKSSLPTLTRLVIAQAWHQEHALAESLSAGLDGIQEVALKVANQAIHALAVLPSFEDEVELEKHYFSRTIIEDLGSNGIPFASRNYSDTPLTRIVTWTSSLDDNGVIHKTTDRSLSALAVRHIPNWLLRSKPWTIERLQFLQVLRQGYTFVQDDLIMAISAGAVIEGMKNAIQERHIAALKTLLEIHNSFFKSGAWTFQSMVGPQLTAPSHHPLPVDLFHLALQQRDMASELLSLLLRAGIDSLPKDDEKATAWAVRESSHGNALASWLLSHMEGTSDYGLPRRGHLFVDGCLSWRARARGDFPFPESSFADELGYIKGTTITPAGVNDQVCGND</sequence>
<organism evidence="1 2">
    <name type="scientific">Neophaeococcomyces mojaviensis</name>
    <dbReference type="NCBI Taxonomy" id="3383035"/>
    <lineage>
        <taxon>Eukaryota</taxon>
        <taxon>Fungi</taxon>
        <taxon>Dikarya</taxon>
        <taxon>Ascomycota</taxon>
        <taxon>Pezizomycotina</taxon>
        <taxon>Eurotiomycetes</taxon>
        <taxon>Chaetothyriomycetidae</taxon>
        <taxon>Chaetothyriales</taxon>
        <taxon>Chaetothyriales incertae sedis</taxon>
        <taxon>Neophaeococcomyces</taxon>
    </lineage>
</organism>
<proteinExistence type="predicted"/>
<evidence type="ECO:0000313" key="1">
    <source>
        <dbReference type="EMBL" id="KAJ9663022.1"/>
    </source>
</evidence>
<name>A0ACC3AIL5_9EURO</name>
<dbReference type="EMBL" id="JAPDRQ010000011">
    <property type="protein sequence ID" value="KAJ9663022.1"/>
    <property type="molecule type" value="Genomic_DNA"/>
</dbReference>
<reference evidence="1" key="1">
    <citation type="submission" date="2022-10" db="EMBL/GenBank/DDBJ databases">
        <title>Culturing micro-colonial fungi from biological soil crusts in the Mojave desert and describing Neophaeococcomyces mojavensis, and introducing the new genera and species Taxawa tesnikishii.</title>
        <authorList>
            <person name="Kurbessoian T."/>
            <person name="Stajich J.E."/>
        </authorList>
    </citation>
    <scope>NUCLEOTIDE SEQUENCE</scope>
    <source>
        <strain evidence="1">JES_112</strain>
    </source>
</reference>
<protein>
    <submittedName>
        <fullName evidence="1">Uncharacterized protein</fullName>
    </submittedName>
</protein>
<keyword evidence="2" id="KW-1185">Reference proteome</keyword>